<dbReference type="GO" id="GO:0060003">
    <property type="term" value="P:copper ion export"/>
    <property type="evidence" value="ECO:0007669"/>
    <property type="project" value="TreeGrafter"/>
</dbReference>
<evidence type="ECO:0000256" key="1">
    <source>
        <dbReference type="ARBA" id="ARBA00009477"/>
    </source>
</evidence>
<comment type="similarity">
    <text evidence="1">Belongs to the membrane fusion protein (MFP) (TC 8.A.1) family.</text>
</comment>
<keyword evidence="2" id="KW-0813">Transport</keyword>
<dbReference type="FunFam" id="2.40.30.170:FF:000010">
    <property type="entry name" value="Efflux RND transporter periplasmic adaptor subunit"/>
    <property type="match status" value="1"/>
</dbReference>
<dbReference type="Pfam" id="PF25975">
    <property type="entry name" value="CzcB_C"/>
    <property type="match status" value="1"/>
</dbReference>
<proteinExistence type="inferred from homology"/>
<dbReference type="Pfam" id="PF25919">
    <property type="entry name" value="BSH_CusB"/>
    <property type="match status" value="1"/>
</dbReference>
<evidence type="ECO:0000259" key="5">
    <source>
        <dbReference type="Pfam" id="PF19335"/>
    </source>
</evidence>
<feature type="region of interest" description="Disordered" evidence="3">
    <location>
        <begin position="653"/>
        <end position="687"/>
    </location>
</feature>
<accession>A0A518BAR2</accession>
<dbReference type="GO" id="GO:0030288">
    <property type="term" value="C:outer membrane-bounded periplasmic space"/>
    <property type="evidence" value="ECO:0007669"/>
    <property type="project" value="TreeGrafter"/>
</dbReference>
<dbReference type="EMBL" id="CP036279">
    <property type="protein sequence ID" value="QDU64066.1"/>
    <property type="molecule type" value="Genomic_DNA"/>
</dbReference>
<dbReference type="GO" id="GO:0015679">
    <property type="term" value="P:plasma membrane copper ion transport"/>
    <property type="evidence" value="ECO:0007669"/>
    <property type="project" value="TreeGrafter"/>
</dbReference>
<dbReference type="PANTHER" id="PTHR30097">
    <property type="entry name" value="CATION EFFLUX SYSTEM PROTEIN CUSB"/>
    <property type="match status" value="1"/>
</dbReference>
<feature type="domain" description="Heavy metal binding" evidence="5">
    <location>
        <begin position="367"/>
        <end position="393"/>
    </location>
</feature>
<keyword evidence="4" id="KW-0812">Transmembrane</keyword>
<name>A0A518BAR2_9BACT</name>
<keyword evidence="4" id="KW-0472">Membrane</keyword>
<organism evidence="9 10">
    <name type="scientific">Kolteria novifilia</name>
    <dbReference type="NCBI Taxonomy" id="2527975"/>
    <lineage>
        <taxon>Bacteria</taxon>
        <taxon>Pseudomonadati</taxon>
        <taxon>Planctomycetota</taxon>
        <taxon>Planctomycetia</taxon>
        <taxon>Kolteriales</taxon>
        <taxon>Kolteriaceae</taxon>
        <taxon>Kolteria</taxon>
    </lineage>
</organism>
<dbReference type="InterPro" id="IPR051909">
    <property type="entry name" value="MFP_Cation_Efflux"/>
</dbReference>
<evidence type="ECO:0000256" key="4">
    <source>
        <dbReference type="SAM" id="Phobius"/>
    </source>
</evidence>
<keyword evidence="10" id="KW-1185">Reference proteome</keyword>
<dbReference type="GO" id="GO:0046914">
    <property type="term" value="F:transition metal ion binding"/>
    <property type="evidence" value="ECO:0007669"/>
    <property type="project" value="TreeGrafter"/>
</dbReference>
<keyword evidence="4" id="KW-1133">Transmembrane helix</keyword>
<dbReference type="InterPro" id="IPR045800">
    <property type="entry name" value="HMBD"/>
</dbReference>
<evidence type="ECO:0000259" key="6">
    <source>
        <dbReference type="Pfam" id="PF25919"/>
    </source>
</evidence>
<dbReference type="Pfam" id="PF25954">
    <property type="entry name" value="Beta-barrel_RND_2"/>
    <property type="match status" value="1"/>
</dbReference>
<dbReference type="InterPro" id="IPR058649">
    <property type="entry name" value="CzcB_C"/>
</dbReference>
<dbReference type="Proteomes" id="UP000317093">
    <property type="component" value="Chromosome"/>
</dbReference>
<evidence type="ECO:0000259" key="8">
    <source>
        <dbReference type="Pfam" id="PF25975"/>
    </source>
</evidence>
<dbReference type="PANTHER" id="PTHR30097:SF4">
    <property type="entry name" value="SLR6042 PROTEIN"/>
    <property type="match status" value="1"/>
</dbReference>
<dbReference type="InterPro" id="IPR058790">
    <property type="entry name" value="BSH_CusB"/>
</dbReference>
<dbReference type="Gene3D" id="2.40.30.170">
    <property type="match status" value="1"/>
</dbReference>
<evidence type="ECO:0000313" key="10">
    <source>
        <dbReference type="Proteomes" id="UP000317093"/>
    </source>
</evidence>
<dbReference type="AlphaFoldDB" id="A0A518BAR2"/>
<protein>
    <submittedName>
        <fullName evidence="9">Cation efflux system protein CusB</fullName>
    </submittedName>
</protein>
<feature type="transmembrane region" description="Helical" evidence="4">
    <location>
        <begin position="21"/>
        <end position="41"/>
    </location>
</feature>
<dbReference type="InterPro" id="IPR058792">
    <property type="entry name" value="Beta-barrel_RND_2"/>
</dbReference>
<reference evidence="9 10" key="1">
    <citation type="submission" date="2019-02" db="EMBL/GenBank/DDBJ databases">
        <title>Deep-cultivation of Planctomycetes and their phenomic and genomic characterization uncovers novel biology.</title>
        <authorList>
            <person name="Wiegand S."/>
            <person name="Jogler M."/>
            <person name="Boedeker C."/>
            <person name="Pinto D."/>
            <person name="Vollmers J."/>
            <person name="Rivas-Marin E."/>
            <person name="Kohn T."/>
            <person name="Peeters S.H."/>
            <person name="Heuer A."/>
            <person name="Rast P."/>
            <person name="Oberbeckmann S."/>
            <person name="Bunk B."/>
            <person name="Jeske O."/>
            <person name="Meyerdierks A."/>
            <person name="Storesund J.E."/>
            <person name="Kallscheuer N."/>
            <person name="Luecker S."/>
            <person name="Lage O.M."/>
            <person name="Pohl T."/>
            <person name="Merkel B.J."/>
            <person name="Hornburger P."/>
            <person name="Mueller R.-W."/>
            <person name="Bruemmer F."/>
            <person name="Labrenz M."/>
            <person name="Spormann A.M."/>
            <person name="Op den Camp H."/>
            <person name="Overmann J."/>
            <person name="Amann R."/>
            <person name="Jetten M.S.M."/>
            <person name="Mascher T."/>
            <person name="Medema M.H."/>
            <person name="Devos D.P."/>
            <person name="Kaster A.-K."/>
            <person name="Ovreas L."/>
            <person name="Rohde M."/>
            <person name="Galperin M.Y."/>
            <person name="Jogler C."/>
        </authorList>
    </citation>
    <scope>NUCLEOTIDE SEQUENCE [LARGE SCALE GENOMIC DNA]</scope>
    <source>
        <strain evidence="9 10">Pan216</strain>
    </source>
</reference>
<feature type="domain" description="CzcB-like C-terminal circularly permuted SH3-like" evidence="8">
    <location>
        <begin position="411"/>
        <end position="470"/>
    </location>
</feature>
<dbReference type="OrthoDB" id="9806939at2"/>
<dbReference type="Pfam" id="PF19335">
    <property type="entry name" value="HMBD"/>
    <property type="match status" value="2"/>
</dbReference>
<feature type="domain" description="CusB-like beta-barrel" evidence="7">
    <location>
        <begin position="276"/>
        <end position="350"/>
    </location>
</feature>
<evidence type="ECO:0000256" key="3">
    <source>
        <dbReference type="SAM" id="MobiDB-lite"/>
    </source>
</evidence>
<dbReference type="KEGG" id="knv:Pan216_49540"/>
<dbReference type="Gene3D" id="2.40.420.20">
    <property type="match status" value="1"/>
</dbReference>
<sequence>MSNEPTHRHPGRAHRWWFRTLVQTLGFAAVGIGLIALLGVAQRVGWLSDSTGISTAATQGDVVYTCPMHPQIRQPNPGRCPICGMELVVAAPGGQADDHSVTIAPAARRLANIQTAEAKLVPLDRTIRAVGSITFDESRVATIAAYVDGRIERMFADYTGVPVVKGDHLVVLYSPELYSAQFEFLASQRRLREVSNRGNSGLAETQERLADHARQKLLELGMTAKQVDELRASDKPESRLTIYSPIGGTVTEKLAVEGQYVETGQPIYRIVDLSMVWLVLKLFPEDATSIRFGQQVKAKVQSLPRETFDGRVAFINPVVDPRTRTVDVRVEIPNPKGKLRPGDYATATITVPVGPAGEIYDAKLAGKWISPMHPQIVRDQPGTCPICGMQLVPTSDFGFSREPLPHPESLVVPRQAVLMVGDHAAVYVETEAGKFELRPVTLGLFTAKDAVILSRLEPGEKVATAGNFLIDSQMQLSGKPSLVDPSRAIVSQPDDHTHDHVDVKPLSGSAGKAIEQLYTVYVSIQKSLAKDTAVSKEQATNLSQAATLLSSEKDLPEEVTRQAALIAQEAATLAKGNLEQDRAIFKTISHAALHLAAVARGSEAKRPLIQYHCSMVEGGQGDWLQFSDHLLNPYWGSQMLHCGDTIRTFPLAGASAPDHASQHREPADAKSSTAEGKSAATKSAKGE</sequence>
<evidence type="ECO:0000259" key="7">
    <source>
        <dbReference type="Pfam" id="PF25954"/>
    </source>
</evidence>
<feature type="domain" description="CusB-like barrel-sandwich hybrid" evidence="6">
    <location>
        <begin position="140"/>
        <end position="270"/>
    </location>
</feature>
<dbReference type="RefSeq" id="WP_145261998.1">
    <property type="nucleotide sequence ID" value="NZ_CP036279.1"/>
</dbReference>
<feature type="domain" description="Heavy metal binding" evidence="5">
    <location>
        <begin position="63"/>
        <end position="88"/>
    </location>
</feature>
<gene>
    <name evidence="9" type="primary">cusB_3</name>
    <name evidence="9" type="ORF">Pan216_49540</name>
</gene>
<evidence type="ECO:0000313" key="9">
    <source>
        <dbReference type="EMBL" id="QDU64066.1"/>
    </source>
</evidence>
<dbReference type="SUPFAM" id="SSF111369">
    <property type="entry name" value="HlyD-like secretion proteins"/>
    <property type="match status" value="1"/>
</dbReference>
<evidence type="ECO:0000256" key="2">
    <source>
        <dbReference type="ARBA" id="ARBA00022448"/>
    </source>
</evidence>